<feature type="transmembrane region" description="Helical" evidence="1">
    <location>
        <begin position="59"/>
        <end position="81"/>
    </location>
</feature>
<keyword evidence="1" id="KW-0472">Membrane</keyword>
<dbReference type="EMBL" id="CZBL01000014">
    <property type="protein sequence ID" value="CUQ42774.1"/>
    <property type="molecule type" value="Genomic_DNA"/>
</dbReference>
<evidence type="ECO:0000256" key="1">
    <source>
        <dbReference type="SAM" id="Phobius"/>
    </source>
</evidence>
<dbReference type="AlphaFoldDB" id="A0A174W6E6"/>
<proteinExistence type="predicted"/>
<reference evidence="3 4" key="1">
    <citation type="submission" date="2015-09" db="EMBL/GenBank/DDBJ databases">
        <authorList>
            <consortium name="Pathogen Informatics"/>
        </authorList>
    </citation>
    <scope>NUCLEOTIDE SEQUENCE [LARGE SCALE GENOMIC DNA]</scope>
    <source>
        <strain evidence="3 4">2789STDY5834946</strain>
    </source>
</reference>
<gene>
    <name evidence="3" type="ORF">ERS852558_03249</name>
</gene>
<name>A0A174W6E6_9BACE</name>
<keyword evidence="1 3" id="KW-0812">Transmembrane</keyword>
<feature type="domain" description="YWFCY" evidence="2">
    <location>
        <begin position="4"/>
        <end position="85"/>
    </location>
</feature>
<dbReference type="Pfam" id="PF14293">
    <property type="entry name" value="YWFCY"/>
    <property type="match status" value="1"/>
</dbReference>
<protein>
    <submittedName>
        <fullName evidence="3">Putative transmembrane mobilisation protein</fullName>
    </submittedName>
</protein>
<sequence>MAQEDSRGLGKTIDFMRAVSILFLVMNIYYFCYPFFHAAGCTNGMVDRILLNFQHDTGLFTSSPVTKCFSLMFLFFSSMGAKGRRVPEMT</sequence>
<organism evidence="3 4">
    <name type="scientific">Bacteroides caccae</name>
    <dbReference type="NCBI Taxonomy" id="47678"/>
    <lineage>
        <taxon>Bacteria</taxon>
        <taxon>Pseudomonadati</taxon>
        <taxon>Bacteroidota</taxon>
        <taxon>Bacteroidia</taxon>
        <taxon>Bacteroidales</taxon>
        <taxon>Bacteroidaceae</taxon>
        <taxon>Bacteroides</taxon>
    </lineage>
</organism>
<keyword evidence="1" id="KW-1133">Transmembrane helix</keyword>
<accession>A0A174W6E6</accession>
<dbReference type="Proteomes" id="UP000095725">
    <property type="component" value="Unassembled WGS sequence"/>
</dbReference>
<evidence type="ECO:0000259" key="2">
    <source>
        <dbReference type="Pfam" id="PF14293"/>
    </source>
</evidence>
<feature type="transmembrane region" description="Helical" evidence="1">
    <location>
        <begin position="21"/>
        <end position="39"/>
    </location>
</feature>
<evidence type="ECO:0000313" key="4">
    <source>
        <dbReference type="Proteomes" id="UP000095725"/>
    </source>
</evidence>
<dbReference type="InterPro" id="IPR025988">
    <property type="entry name" value="YWFCY_dom"/>
</dbReference>
<evidence type="ECO:0000313" key="3">
    <source>
        <dbReference type="EMBL" id="CUQ42774.1"/>
    </source>
</evidence>